<sequence>MAIASSSVATASSRSSLTCFKTCSSSSLNALNCHNGCLATFCHLVTSPPSAASGTAAAHSRADALHVHGLLLRLLQLHPQRRILVNETDLQRFGAPELGVQPLALVLELQ</sequence>
<dbReference type="EMBL" id="QXFT01005196">
    <property type="protein sequence ID" value="KAE9273764.1"/>
    <property type="molecule type" value="Genomic_DNA"/>
</dbReference>
<dbReference type="EMBL" id="QXFV01005087">
    <property type="protein sequence ID" value="KAE8966398.1"/>
    <property type="molecule type" value="Genomic_DNA"/>
</dbReference>
<dbReference type="Proteomes" id="UP000429607">
    <property type="component" value="Unassembled WGS sequence"/>
</dbReference>
<organism evidence="1 3">
    <name type="scientific">Phytophthora rubi</name>
    <dbReference type="NCBI Taxonomy" id="129364"/>
    <lineage>
        <taxon>Eukaryota</taxon>
        <taxon>Sar</taxon>
        <taxon>Stramenopiles</taxon>
        <taxon>Oomycota</taxon>
        <taxon>Peronosporomycetes</taxon>
        <taxon>Peronosporales</taxon>
        <taxon>Peronosporaceae</taxon>
        <taxon>Phytophthora</taxon>
    </lineage>
</organism>
<evidence type="ECO:0000313" key="4">
    <source>
        <dbReference type="Proteomes" id="UP000434957"/>
    </source>
</evidence>
<evidence type="ECO:0000313" key="2">
    <source>
        <dbReference type="EMBL" id="KAE9273764.1"/>
    </source>
</evidence>
<dbReference type="Proteomes" id="UP000434957">
    <property type="component" value="Unassembled WGS sequence"/>
</dbReference>
<keyword evidence="4" id="KW-1185">Reference proteome</keyword>
<name>A0A6A3HCP5_9STRA</name>
<evidence type="ECO:0000313" key="1">
    <source>
        <dbReference type="EMBL" id="KAE8966398.1"/>
    </source>
</evidence>
<accession>A0A6A3HCP5</accession>
<gene>
    <name evidence="1" type="ORF">PR001_g28422</name>
    <name evidence="2" type="ORF">PR003_g29803</name>
</gene>
<dbReference type="AlphaFoldDB" id="A0A6A3HCP5"/>
<proteinExistence type="predicted"/>
<protein>
    <submittedName>
        <fullName evidence="1">Uncharacterized protein</fullName>
    </submittedName>
</protein>
<comment type="caution">
    <text evidence="1">The sequence shown here is derived from an EMBL/GenBank/DDBJ whole genome shotgun (WGS) entry which is preliminary data.</text>
</comment>
<evidence type="ECO:0000313" key="3">
    <source>
        <dbReference type="Proteomes" id="UP000429607"/>
    </source>
</evidence>
<reference evidence="1 3" key="1">
    <citation type="submission" date="2018-09" db="EMBL/GenBank/DDBJ databases">
        <title>Genomic investigation of the strawberry pathogen Phytophthora fragariae indicates pathogenicity is determined by transcriptional variation in three key races.</title>
        <authorList>
            <person name="Adams T.M."/>
            <person name="Armitage A.D."/>
            <person name="Sobczyk M.K."/>
            <person name="Bates H.J."/>
            <person name="Dunwell J.M."/>
            <person name="Nellist C.F."/>
            <person name="Harrison R.J."/>
        </authorList>
    </citation>
    <scope>NUCLEOTIDE SEQUENCE [LARGE SCALE GENOMIC DNA]</scope>
    <source>
        <strain evidence="1 3">SCRP249</strain>
        <strain evidence="2 4">SCRP333</strain>
    </source>
</reference>